<evidence type="ECO:0000256" key="2">
    <source>
        <dbReference type="SAM" id="SignalP"/>
    </source>
</evidence>
<comment type="caution">
    <text evidence="3">The sequence shown here is derived from an EMBL/GenBank/DDBJ whole genome shotgun (WGS) entry which is preliminary data.</text>
</comment>
<sequence>MQALVSTQSHAAARALAVATLIWTIVGAPGTAVADACAYASAGPGGTEAVAVAGHVTWTDPPFCSPAPPAPTPTPPPPSPPKPPPPEPTPTAPP</sequence>
<dbReference type="EMBL" id="JBHMDI010000129">
    <property type="protein sequence ID" value="MFB9351675.1"/>
    <property type="molecule type" value="Genomic_DNA"/>
</dbReference>
<feature type="chain" id="PRO_5047419745" evidence="2">
    <location>
        <begin position="35"/>
        <end position="94"/>
    </location>
</feature>
<evidence type="ECO:0000313" key="4">
    <source>
        <dbReference type="Proteomes" id="UP001589753"/>
    </source>
</evidence>
<accession>A0ABV5LJD7</accession>
<proteinExistence type="predicted"/>
<evidence type="ECO:0000256" key="1">
    <source>
        <dbReference type="SAM" id="MobiDB-lite"/>
    </source>
</evidence>
<feature type="region of interest" description="Disordered" evidence="1">
    <location>
        <begin position="61"/>
        <end position="94"/>
    </location>
</feature>
<protein>
    <submittedName>
        <fullName evidence="3">Uncharacterized protein</fullName>
    </submittedName>
</protein>
<gene>
    <name evidence="3" type="ORF">ACFFUA_30320</name>
</gene>
<dbReference type="Proteomes" id="UP001589753">
    <property type="component" value="Unassembled WGS sequence"/>
</dbReference>
<name>A0ABV5LJD7_9ACTN</name>
<organism evidence="3 4">
    <name type="scientific">Streptomyces heliomycini</name>
    <dbReference type="NCBI Taxonomy" id="284032"/>
    <lineage>
        <taxon>Bacteria</taxon>
        <taxon>Bacillati</taxon>
        <taxon>Actinomycetota</taxon>
        <taxon>Actinomycetes</taxon>
        <taxon>Kitasatosporales</taxon>
        <taxon>Streptomycetaceae</taxon>
        <taxon>Streptomyces</taxon>
    </lineage>
</organism>
<feature type="non-terminal residue" evidence="3">
    <location>
        <position position="94"/>
    </location>
</feature>
<keyword evidence="4" id="KW-1185">Reference proteome</keyword>
<evidence type="ECO:0000313" key="3">
    <source>
        <dbReference type="EMBL" id="MFB9351675.1"/>
    </source>
</evidence>
<feature type="signal peptide" evidence="2">
    <location>
        <begin position="1"/>
        <end position="34"/>
    </location>
</feature>
<reference evidence="3 4" key="1">
    <citation type="submission" date="2024-09" db="EMBL/GenBank/DDBJ databases">
        <authorList>
            <person name="Sun Q."/>
            <person name="Mori K."/>
        </authorList>
    </citation>
    <scope>NUCLEOTIDE SEQUENCE [LARGE SCALE GENOMIC DNA]</scope>
    <source>
        <strain evidence="3 4">JCM 9767</strain>
    </source>
</reference>
<feature type="compositionally biased region" description="Pro residues" evidence="1">
    <location>
        <begin position="63"/>
        <end position="94"/>
    </location>
</feature>
<keyword evidence="2" id="KW-0732">Signal</keyword>